<dbReference type="InterPro" id="IPR013325">
    <property type="entry name" value="RNA_pol_sigma_r2"/>
</dbReference>
<dbReference type="Pfam" id="PF08281">
    <property type="entry name" value="Sigma70_r4_2"/>
    <property type="match status" value="1"/>
</dbReference>
<comment type="caution">
    <text evidence="7">The sequence shown here is derived from an EMBL/GenBank/DDBJ whole genome shotgun (WGS) entry which is preliminary data.</text>
</comment>
<organism evidence="7 8">
    <name type="scientific">Amycolatopsis antarctica</name>
    <dbReference type="NCBI Taxonomy" id="1854586"/>
    <lineage>
        <taxon>Bacteria</taxon>
        <taxon>Bacillati</taxon>
        <taxon>Actinomycetota</taxon>
        <taxon>Actinomycetes</taxon>
        <taxon>Pseudonocardiales</taxon>
        <taxon>Pseudonocardiaceae</taxon>
        <taxon>Amycolatopsis</taxon>
    </lineage>
</organism>
<feature type="domain" description="RNA polymerase sigma factor 70 region 4 type 2" evidence="6">
    <location>
        <begin position="118"/>
        <end position="166"/>
    </location>
</feature>
<reference evidence="7 8" key="1">
    <citation type="submission" date="2017-07" db="EMBL/GenBank/DDBJ databases">
        <title>Amycolatopsis antarcticus sp. nov., isolated from the surface of an Antarcticus brown macroalga.</title>
        <authorList>
            <person name="Wang J."/>
            <person name="Leiva S."/>
            <person name="Huang J."/>
            <person name="Huang Y."/>
        </authorList>
    </citation>
    <scope>NUCLEOTIDE SEQUENCE [LARGE SCALE GENOMIC DNA]</scope>
    <source>
        <strain evidence="7 8">AU-G6</strain>
    </source>
</reference>
<comment type="similarity">
    <text evidence="1">Belongs to the sigma-70 factor family. ECF subfamily.</text>
</comment>
<dbReference type="InterPro" id="IPR036388">
    <property type="entry name" value="WH-like_DNA-bd_sf"/>
</dbReference>
<evidence type="ECO:0000313" key="7">
    <source>
        <dbReference type="EMBL" id="OZM70693.1"/>
    </source>
</evidence>
<dbReference type="InParanoid" id="A0A263CX21"/>
<dbReference type="InterPro" id="IPR039425">
    <property type="entry name" value="RNA_pol_sigma-70-like"/>
</dbReference>
<dbReference type="SUPFAM" id="SSF88946">
    <property type="entry name" value="Sigma2 domain of RNA polymerase sigma factors"/>
    <property type="match status" value="1"/>
</dbReference>
<proteinExistence type="inferred from homology"/>
<keyword evidence="5" id="KW-0804">Transcription</keyword>
<dbReference type="Gene3D" id="1.10.10.10">
    <property type="entry name" value="Winged helix-like DNA-binding domain superfamily/Winged helix DNA-binding domain"/>
    <property type="match status" value="1"/>
</dbReference>
<dbReference type="GO" id="GO:0016987">
    <property type="term" value="F:sigma factor activity"/>
    <property type="evidence" value="ECO:0007669"/>
    <property type="project" value="UniProtKB-KW"/>
</dbReference>
<accession>A0A263CX21</accession>
<dbReference type="RefSeq" id="WP_094865105.1">
    <property type="nucleotide sequence ID" value="NZ_NKYE01000018.1"/>
</dbReference>
<dbReference type="InterPro" id="IPR013324">
    <property type="entry name" value="RNA_pol_sigma_r3/r4-like"/>
</dbReference>
<gene>
    <name evidence="7" type="ORF">CFN78_23760</name>
</gene>
<dbReference type="InterPro" id="IPR014284">
    <property type="entry name" value="RNA_pol_sigma-70_dom"/>
</dbReference>
<dbReference type="GO" id="GO:0006352">
    <property type="term" value="P:DNA-templated transcription initiation"/>
    <property type="evidence" value="ECO:0007669"/>
    <property type="project" value="InterPro"/>
</dbReference>
<dbReference type="PANTHER" id="PTHR43133:SF8">
    <property type="entry name" value="RNA POLYMERASE SIGMA FACTOR HI_1459-RELATED"/>
    <property type="match status" value="1"/>
</dbReference>
<evidence type="ECO:0000256" key="1">
    <source>
        <dbReference type="ARBA" id="ARBA00010641"/>
    </source>
</evidence>
<evidence type="ECO:0000256" key="2">
    <source>
        <dbReference type="ARBA" id="ARBA00023015"/>
    </source>
</evidence>
<evidence type="ECO:0000256" key="5">
    <source>
        <dbReference type="ARBA" id="ARBA00023163"/>
    </source>
</evidence>
<protein>
    <recommendedName>
        <fullName evidence="6">RNA polymerase sigma factor 70 region 4 type 2 domain-containing protein</fullName>
    </recommendedName>
</protein>
<keyword evidence="3" id="KW-0731">Sigma factor</keyword>
<dbReference type="Proteomes" id="UP000242444">
    <property type="component" value="Unassembled WGS sequence"/>
</dbReference>
<keyword evidence="2" id="KW-0805">Transcription regulation</keyword>
<evidence type="ECO:0000256" key="4">
    <source>
        <dbReference type="ARBA" id="ARBA00023125"/>
    </source>
</evidence>
<name>A0A263CX21_9PSEU</name>
<dbReference type="NCBIfam" id="TIGR02937">
    <property type="entry name" value="sigma70-ECF"/>
    <property type="match status" value="1"/>
</dbReference>
<dbReference type="SUPFAM" id="SSF88659">
    <property type="entry name" value="Sigma3 and sigma4 domains of RNA polymerase sigma factors"/>
    <property type="match status" value="1"/>
</dbReference>
<dbReference type="EMBL" id="NKYE01000018">
    <property type="protein sequence ID" value="OZM70693.1"/>
    <property type="molecule type" value="Genomic_DNA"/>
</dbReference>
<dbReference type="GO" id="GO:0003677">
    <property type="term" value="F:DNA binding"/>
    <property type="evidence" value="ECO:0007669"/>
    <property type="project" value="UniProtKB-KW"/>
</dbReference>
<dbReference type="PANTHER" id="PTHR43133">
    <property type="entry name" value="RNA POLYMERASE ECF-TYPE SIGMA FACTO"/>
    <property type="match status" value="1"/>
</dbReference>
<keyword evidence="8" id="KW-1185">Reference proteome</keyword>
<sequence>MTDPASPREHRVLAPADLARIMGLYHEFAPRLTKMLRNQHPDADAEQAVADAFLQLCMKWYTIEGDPAGLLTMIARRRLHDQRRHDERTRALQHSDRVMRTCPIASQKDAEIRIASLQAMQAIPPAIAKTLFRHYYEELTVEEIAHERGCRESTVHEELSRGRKCLAELLEGRRRSPRPPADEDRSS</sequence>
<evidence type="ECO:0000256" key="3">
    <source>
        <dbReference type="ARBA" id="ARBA00023082"/>
    </source>
</evidence>
<evidence type="ECO:0000313" key="8">
    <source>
        <dbReference type="Proteomes" id="UP000242444"/>
    </source>
</evidence>
<dbReference type="InterPro" id="IPR013249">
    <property type="entry name" value="RNA_pol_sigma70_r4_t2"/>
</dbReference>
<dbReference type="AlphaFoldDB" id="A0A263CX21"/>
<evidence type="ECO:0000259" key="6">
    <source>
        <dbReference type="Pfam" id="PF08281"/>
    </source>
</evidence>
<dbReference type="Gene3D" id="1.10.1740.10">
    <property type="match status" value="1"/>
</dbReference>
<keyword evidence="4" id="KW-0238">DNA-binding</keyword>